<feature type="region of interest" description="Disordered" evidence="6">
    <location>
        <begin position="1"/>
        <end position="20"/>
    </location>
</feature>
<dbReference type="AlphaFoldDB" id="A0A7S4MPZ6"/>
<name>A0A7S4MPZ6_9STRA</name>
<dbReference type="InterPro" id="IPR029705">
    <property type="entry name" value="VPS35L"/>
</dbReference>
<reference evidence="7" key="1">
    <citation type="submission" date="2021-01" db="EMBL/GenBank/DDBJ databases">
        <authorList>
            <person name="Corre E."/>
            <person name="Pelletier E."/>
            <person name="Niang G."/>
            <person name="Scheremetjew M."/>
            <person name="Finn R."/>
            <person name="Kale V."/>
            <person name="Holt S."/>
            <person name="Cochrane G."/>
            <person name="Meng A."/>
            <person name="Brown T."/>
            <person name="Cohen L."/>
        </authorList>
    </citation>
    <scope>NUCLEOTIDE SEQUENCE</scope>
    <source>
        <strain evidence="7">Isolate 1302-5</strain>
    </source>
</reference>
<dbReference type="GO" id="GO:0015031">
    <property type="term" value="P:protein transport"/>
    <property type="evidence" value="ECO:0007669"/>
    <property type="project" value="UniProtKB-KW"/>
</dbReference>
<evidence type="ECO:0000256" key="3">
    <source>
        <dbReference type="ARBA" id="ARBA00022448"/>
    </source>
</evidence>
<organism evidence="7">
    <name type="scientific">Odontella aurita</name>
    <dbReference type="NCBI Taxonomy" id="265563"/>
    <lineage>
        <taxon>Eukaryota</taxon>
        <taxon>Sar</taxon>
        <taxon>Stramenopiles</taxon>
        <taxon>Ochrophyta</taxon>
        <taxon>Bacillariophyta</taxon>
        <taxon>Mediophyceae</taxon>
        <taxon>Biddulphiophycidae</taxon>
        <taxon>Eupodiscales</taxon>
        <taxon>Odontellaceae</taxon>
        <taxon>Odontella</taxon>
    </lineage>
</organism>
<evidence type="ECO:0000256" key="6">
    <source>
        <dbReference type="SAM" id="MobiDB-lite"/>
    </source>
</evidence>
<evidence type="ECO:0000256" key="5">
    <source>
        <dbReference type="ARBA" id="ARBA00022927"/>
    </source>
</evidence>
<dbReference type="PANTHER" id="PTHR13673:SF0">
    <property type="entry name" value="VPS35 ENDOSOMAL PROTEIN-SORTING FACTOR-LIKE"/>
    <property type="match status" value="1"/>
</dbReference>
<keyword evidence="5" id="KW-0653">Protein transport</keyword>
<accession>A0A7S4MPZ6</accession>
<comment type="subcellular location">
    <subcellularLocation>
        <location evidence="1">Endosome</location>
    </subcellularLocation>
</comment>
<keyword evidence="4" id="KW-0967">Endosome</keyword>
<evidence type="ECO:0000256" key="4">
    <source>
        <dbReference type="ARBA" id="ARBA00022753"/>
    </source>
</evidence>
<sequence>MGASGAQQADEVSGDSAADGQARLDGSARLLRPLHRENLSAYEVLAKQLLSCPLSNQHDARIVEGFRVAWDRIMAVAPRRPGGDPRPFLSCASAWTRLLLRLPPSSRRRASYRDGDCGSAGEEAEADDGGSELVAGTEILSGDDDDDALVRLWRDAAAWLDALADDAGGMSPRVAAAAARHLEELTRLGAAAALHRGASVDGAVPLFAVLCRLDLSSAVALCRSFLSASLFLDAGPVGADWPPPSPVAPLLSSAAYGLSREMLAALSDASEGRRGAPNGGERVAASGAIAALVCDDFLDGFVSPSLLHGRGDRRSPDRRAALAECESLSSSFAAMDDALVRLVMIACTLASGGRVGGGGHCGEEDSSLFLSCVSFCRGVIDRISDPARRLDLLRLCASVAAWRGSPSTSHALLRTAVRIIPTVGSYLPALANGHQSDRNRLWMRRFSSSLAQYFGLFVVLPRSEKHGRFYLLRGVLNALAKIEWDRRDGAPPGDGMDLPRWWAIASTVHVHALATLGLYLQRDSDVDNDDREELNKIAEYASFASCKLLSHLKLSSNASGDSTLAEESFMDLINSLFAVTNWEDPPTAEFIASLIAYLAVHDKSDCALWLAEIDAKQ</sequence>
<keyword evidence="3" id="KW-0813">Transport</keyword>
<gene>
    <name evidence="7" type="ORF">OAUR00152_LOCUS13906</name>
</gene>
<evidence type="ECO:0000256" key="2">
    <source>
        <dbReference type="ARBA" id="ARBA00010704"/>
    </source>
</evidence>
<dbReference type="EMBL" id="HBKQ01020564">
    <property type="protein sequence ID" value="CAE2236105.1"/>
    <property type="molecule type" value="Transcribed_RNA"/>
</dbReference>
<proteinExistence type="inferred from homology"/>
<dbReference type="GO" id="GO:0032456">
    <property type="term" value="P:endocytic recycling"/>
    <property type="evidence" value="ECO:0007669"/>
    <property type="project" value="InterPro"/>
</dbReference>
<dbReference type="GO" id="GO:0005768">
    <property type="term" value="C:endosome"/>
    <property type="evidence" value="ECO:0007669"/>
    <property type="project" value="UniProtKB-SubCell"/>
</dbReference>
<feature type="region of interest" description="Disordered" evidence="6">
    <location>
        <begin position="107"/>
        <end position="130"/>
    </location>
</feature>
<dbReference type="PANTHER" id="PTHR13673">
    <property type="entry name" value="ESOPHAGEAL CANCER ASSOCIATED PROTEIN"/>
    <property type="match status" value="1"/>
</dbReference>
<evidence type="ECO:0000256" key="1">
    <source>
        <dbReference type="ARBA" id="ARBA00004177"/>
    </source>
</evidence>
<comment type="similarity">
    <text evidence="2">Belongs to the VPS35L family.</text>
</comment>
<protein>
    <submittedName>
        <fullName evidence="7">Uncharacterized protein</fullName>
    </submittedName>
</protein>
<evidence type="ECO:0000313" key="7">
    <source>
        <dbReference type="EMBL" id="CAE2236105.1"/>
    </source>
</evidence>